<comment type="caution">
    <text evidence="4">The sequence shown here is derived from an EMBL/GenBank/DDBJ whole genome shotgun (WGS) entry which is preliminary data.</text>
</comment>
<evidence type="ECO:0000313" key="4">
    <source>
        <dbReference type="EMBL" id="KAK4506971.1"/>
    </source>
</evidence>
<feature type="compositionally biased region" description="Low complexity" evidence="3">
    <location>
        <begin position="123"/>
        <end position="145"/>
    </location>
</feature>
<sequence length="355" mass="37349">MTSFSSLLSSISGQPQTPQPRPTTTARPPGATAGAQALSNGARPQTNNAVAGVKRKPEDQAAAPKPKVVKTEVNMPVRAPGQPSIAKPGPAPAPTGEYRGTARGPGATAPATRPISKPVPKLNSNSTNTASASTTAAAPAAANAPPKKRGFASLMEKAKAAQEAAKAAGSSTIKHKPVERLSKRERARLAEDAAKQQKAGGKAGKLAANDRSRSGTPVDAKGGLKKAPEPTYKGTMKKPVERQEFTYKGTARKAEPGAPKVKTAAAKARESKYNGYVSWSDLDDAEDDEEEGYDSESDMDAGFDDMESEERMALAAAKKEDQEALAEEEAHKREKLERKRKLQALSKSAAARKKF</sequence>
<feature type="compositionally biased region" description="Low complexity" evidence="3">
    <location>
        <begin position="196"/>
        <end position="207"/>
    </location>
</feature>
<evidence type="ECO:0000256" key="2">
    <source>
        <dbReference type="ARBA" id="ARBA00023054"/>
    </source>
</evidence>
<dbReference type="Proteomes" id="UP001305779">
    <property type="component" value="Unassembled WGS sequence"/>
</dbReference>
<keyword evidence="2" id="KW-0175">Coiled coil</keyword>
<dbReference type="InterPro" id="IPR013256">
    <property type="entry name" value="Chromatin_SPT2"/>
</dbReference>
<feature type="compositionally biased region" description="Acidic residues" evidence="3">
    <location>
        <begin position="281"/>
        <end position="302"/>
    </location>
</feature>
<reference evidence="4 5" key="1">
    <citation type="journal article" date="2023" name="G3 (Bethesda)">
        <title>A chromosome-level genome assembly of Zasmidium syzygii isolated from banana leaves.</title>
        <authorList>
            <person name="van Westerhoven A.C."/>
            <person name="Mehrabi R."/>
            <person name="Talebi R."/>
            <person name="Steentjes M.B.F."/>
            <person name="Corcolon B."/>
            <person name="Chong P.A."/>
            <person name="Kema G.H.J."/>
            <person name="Seidl M.F."/>
        </authorList>
    </citation>
    <scope>NUCLEOTIDE SEQUENCE [LARGE SCALE GENOMIC DNA]</scope>
    <source>
        <strain evidence="4 5">P124</strain>
    </source>
</reference>
<evidence type="ECO:0000256" key="3">
    <source>
        <dbReference type="SAM" id="MobiDB-lite"/>
    </source>
</evidence>
<dbReference type="EMBL" id="JAXOVC010000001">
    <property type="protein sequence ID" value="KAK4506971.1"/>
    <property type="molecule type" value="Genomic_DNA"/>
</dbReference>
<feature type="region of interest" description="Disordered" evidence="3">
    <location>
        <begin position="316"/>
        <end position="355"/>
    </location>
</feature>
<feature type="compositionally biased region" description="Low complexity" evidence="3">
    <location>
        <begin position="99"/>
        <end position="114"/>
    </location>
</feature>
<feature type="compositionally biased region" description="Low complexity" evidence="3">
    <location>
        <begin position="1"/>
        <end position="37"/>
    </location>
</feature>
<feature type="compositionally biased region" description="Polar residues" evidence="3">
    <location>
        <begin position="38"/>
        <end position="49"/>
    </location>
</feature>
<protein>
    <recommendedName>
        <fullName evidence="6">SPT2 chromatin protein</fullName>
    </recommendedName>
</protein>
<feature type="compositionally biased region" description="Basic and acidic residues" evidence="3">
    <location>
        <begin position="316"/>
        <end position="337"/>
    </location>
</feature>
<keyword evidence="5" id="KW-1185">Reference proteome</keyword>
<gene>
    <name evidence="4" type="ORF">PRZ48_000705</name>
</gene>
<proteinExistence type="inferred from homology"/>
<name>A0ABR0EZ72_ZASCE</name>
<dbReference type="SMART" id="SM00784">
    <property type="entry name" value="SPT2"/>
    <property type="match status" value="1"/>
</dbReference>
<evidence type="ECO:0008006" key="6">
    <source>
        <dbReference type="Google" id="ProtNLM"/>
    </source>
</evidence>
<organism evidence="4 5">
    <name type="scientific">Zasmidium cellare</name>
    <name type="common">Wine cellar mold</name>
    <name type="synonym">Racodium cellare</name>
    <dbReference type="NCBI Taxonomy" id="395010"/>
    <lineage>
        <taxon>Eukaryota</taxon>
        <taxon>Fungi</taxon>
        <taxon>Dikarya</taxon>
        <taxon>Ascomycota</taxon>
        <taxon>Pezizomycotina</taxon>
        <taxon>Dothideomycetes</taxon>
        <taxon>Dothideomycetidae</taxon>
        <taxon>Mycosphaerellales</taxon>
        <taxon>Mycosphaerellaceae</taxon>
        <taxon>Zasmidium</taxon>
    </lineage>
</organism>
<feature type="compositionally biased region" description="Basic and acidic residues" evidence="3">
    <location>
        <begin position="176"/>
        <end position="195"/>
    </location>
</feature>
<evidence type="ECO:0000256" key="1">
    <source>
        <dbReference type="ARBA" id="ARBA00006461"/>
    </source>
</evidence>
<feature type="region of interest" description="Disordered" evidence="3">
    <location>
        <begin position="1"/>
        <end position="302"/>
    </location>
</feature>
<accession>A0ABR0EZ72</accession>
<evidence type="ECO:0000313" key="5">
    <source>
        <dbReference type="Proteomes" id="UP001305779"/>
    </source>
</evidence>
<comment type="similarity">
    <text evidence="1">Belongs to the SPT2 family.</text>
</comment>